<proteinExistence type="predicted"/>
<feature type="region of interest" description="Disordered" evidence="1">
    <location>
        <begin position="30"/>
        <end position="56"/>
    </location>
</feature>
<dbReference type="EMBL" id="JAIWYP010000003">
    <property type="protein sequence ID" value="KAH3858607.1"/>
    <property type="molecule type" value="Genomic_DNA"/>
</dbReference>
<evidence type="ECO:0000313" key="3">
    <source>
        <dbReference type="Proteomes" id="UP000828390"/>
    </source>
</evidence>
<sequence length="56" mass="6090">MKGRSKKGPKKPVSSEGCVFVLKRTFNSGEPGWRSFSSGETGWRSSVEGGESVVRQ</sequence>
<reference evidence="2" key="2">
    <citation type="submission" date="2020-11" db="EMBL/GenBank/DDBJ databases">
        <authorList>
            <person name="McCartney M.A."/>
            <person name="Auch B."/>
            <person name="Kono T."/>
            <person name="Mallez S."/>
            <person name="Becker A."/>
            <person name="Gohl D.M."/>
            <person name="Silverstein K.A.T."/>
            <person name="Koren S."/>
            <person name="Bechman K.B."/>
            <person name="Herman A."/>
            <person name="Abrahante J.E."/>
            <person name="Garbe J."/>
        </authorList>
    </citation>
    <scope>NUCLEOTIDE SEQUENCE</scope>
    <source>
        <strain evidence="2">Duluth1</strain>
        <tissue evidence="2">Whole animal</tissue>
    </source>
</reference>
<dbReference type="AlphaFoldDB" id="A0A9D4LH59"/>
<organism evidence="2 3">
    <name type="scientific">Dreissena polymorpha</name>
    <name type="common">Zebra mussel</name>
    <name type="synonym">Mytilus polymorpha</name>
    <dbReference type="NCBI Taxonomy" id="45954"/>
    <lineage>
        <taxon>Eukaryota</taxon>
        <taxon>Metazoa</taxon>
        <taxon>Spiralia</taxon>
        <taxon>Lophotrochozoa</taxon>
        <taxon>Mollusca</taxon>
        <taxon>Bivalvia</taxon>
        <taxon>Autobranchia</taxon>
        <taxon>Heteroconchia</taxon>
        <taxon>Euheterodonta</taxon>
        <taxon>Imparidentia</taxon>
        <taxon>Neoheterodontei</taxon>
        <taxon>Myida</taxon>
        <taxon>Dreissenoidea</taxon>
        <taxon>Dreissenidae</taxon>
        <taxon>Dreissena</taxon>
    </lineage>
</organism>
<dbReference type="Proteomes" id="UP000828390">
    <property type="component" value="Unassembled WGS sequence"/>
</dbReference>
<reference evidence="2" key="1">
    <citation type="journal article" date="2019" name="bioRxiv">
        <title>The Genome of the Zebra Mussel, Dreissena polymorpha: A Resource for Invasive Species Research.</title>
        <authorList>
            <person name="McCartney M.A."/>
            <person name="Auch B."/>
            <person name="Kono T."/>
            <person name="Mallez S."/>
            <person name="Zhang Y."/>
            <person name="Obille A."/>
            <person name="Becker A."/>
            <person name="Abrahante J.E."/>
            <person name="Garbe J."/>
            <person name="Badalamenti J.P."/>
            <person name="Herman A."/>
            <person name="Mangelson H."/>
            <person name="Liachko I."/>
            <person name="Sullivan S."/>
            <person name="Sone E.D."/>
            <person name="Koren S."/>
            <person name="Silverstein K.A.T."/>
            <person name="Beckman K.B."/>
            <person name="Gohl D.M."/>
        </authorList>
    </citation>
    <scope>NUCLEOTIDE SEQUENCE</scope>
    <source>
        <strain evidence="2">Duluth1</strain>
        <tissue evidence="2">Whole animal</tissue>
    </source>
</reference>
<protein>
    <submittedName>
        <fullName evidence="2">Uncharacterized protein</fullName>
    </submittedName>
</protein>
<keyword evidence="3" id="KW-1185">Reference proteome</keyword>
<gene>
    <name evidence="2" type="ORF">DPMN_101235</name>
</gene>
<evidence type="ECO:0000313" key="2">
    <source>
        <dbReference type="EMBL" id="KAH3858607.1"/>
    </source>
</evidence>
<feature type="compositionally biased region" description="Polar residues" evidence="1">
    <location>
        <begin position="35"/>
        <end position="44"/>
    </location>
</feature>
<accession>A0A9D4LH59</accession>
<evidence type="ECO:0000256" key="1">
    <source>
        <dbReference type="SAM" id="MobiDB-lite"/>
    </source>
</evidence>
<name>A0A9D4LH59_DREPO</name>
<comment type="caution">
    <text evidence="2">The sequence shown here is derived from an EMBL/GenBank/DDBJ whole genome shotgun (WGS) entry which is preliminary data.</text>
</comment>